<organism evidence="3 4">
    <name type="scientific">Chelativorans petroleitrophicus</name>
    <dbReference type="NCBI Taxonomy" id="2975484"/>
    <lineage>
        <taxon>Bacteria</taxon>
        <taxon>Pseudomonadati</taxon>
        <taxon>Pseudomonadota</taxon>
        <taxon>Alphaproteobacteria</taxon>
        <taxon>Hyphomicrobiales</taxon>
        <taxon>Phyllobacteriaceae</taxon>
        <taxon>Chelativorans</taxon>
    </lineage>
</organism>
<accession>A0A9X3BAC5</accession>
<dbReference type="GO" id="GO:0006310">
    <property type="term" value="P:DNA recombination"/>
    <property type="evidence" value="ECO:0007669"/>
    <property type="project" value="UniProtKB-KW"/>
</dbReference>
<protein>
    <submittedName>
        <fullName evidence="3">Tyrosine-type recombinase/integrase</fullName>
    </submittedName>
</protein>
<proteinExistence type="predicted"/>
<name>A0A9X3BAC5_9HYPH</name>
<gene>
    <name evidence="3" type="ORF">NYR54_15925</name>
</gene>
<dbReference type="InterPro" id="IPR011010">
    <property type="entry name" value="DNA_brk_join_enz"/>
</dbReference>
<dbReference type="Proteomes" id="UP001149009">
    <property type="component" value="Unassembled WGS sequence"/>
</dbReference>
<dbReference type="Gene3D" id="1.10.443.10">
    <property type="entry name" value="Intergrase catalytic core"/>
    <property type="match status" value="1"/>
</dbReference>
<reference evidence="3" key="1">
    <citation type="submission" date="2022-08" db="EMBL/GenBank/DDBJ databases">
        <title>Chelativorans sichuanense sp. nov., a paraffin oil-degrading bacterium isolated from a mixture of oil-based drill cuttings and paddy soil.</title>
        <authorList>
            <person name="Yu J."/>
            <person name="Liu H."/>
            <person name="Chen Q."/>
        </authorList>
    </citation>
    <scope>NUCLEOTIDE SEQUENCE</scope>
    <source>
        <strain evidence="3">SCAU 2101</strain>
    </source>
</reference>
<comment type="caution">
    <text evidence="3">The sequence shown here is derived from an EMBL/GenBank/DDBJ whole genome shotgun (WGS) entry which is preliminary data.</text>
</comment>
<evidence type="ECO:0000256" key="1">
    <source>
        <dbReference type="ARBA" id="ARBA00023172"/>
    </source>
</evidence>
<keyword evidence="4" id="KW-1185">Reference proteome</keyword>
<dbReference type="Pfam" id="PF00589">
    <property type="entry name" value="Phage_integrase"/>
    <property type="match status" value="1"/>
</dbReference>
<feature type="domain" description="Tyr recombinase" evidence="2">
    <location>
        <begin position="1"/>
        <end position="151"/>
    </location>
</feature>
<dbReference type="GO" id="GO:0015074">
    <property type="term" value="P:DNA integration"/>
    <property type="evidence" value="ECO:0007669"/>
    <property type="project" value="InterPro"/>
</dbReference>
<dbReference type="SUPFAM" id="SSF56349">
    <property type="entry name" value="DNA breaking-rejoining enzymes"/>
    <property type="match status" value="1"/>
</dbReference>
<sequence length="151" mass="17278">MERQEAAALLRAALRLPKSRSYLPLFIVIGLHTGQRKRAILGWRWSQISFNDRRIDWRDPTRPPNNNKVRPLARLPRKLVPHLRRAYERRGTSDYVIHDDGHLIGDVKSSFRNACIKAGLSGVSPHPLRHTRATWGMQAGANKWELAAFSA</sequence>
<dbReference type="PROSITE" id="PS51898">
    <property type="entry name" value="TYR_RECOMBINASE"/>
    <property type="match status" value="1"/>
</dbReference>
<evidence type="ECO:0000313" key="3">
    <source>
        <dbReference type="EMBL" id="MCT8991761.1"/>
    </source>
</evidence>
<dbReference type="EMBL" id="JAODNV010000019">
    <property type="protein sequence ID" value="MCT8991761.1"/>
    <property type="molecule type" value="Genomic_DNA"/>
</dbReference>
<keyword evidence="1" id="KW-0233">DNA recombination</keyword>
<evidence type="ECO:0000313" key="4">
    <source>
        <dbReference type="Proteomes" id="UP001149009"/>
    </source>
</evidence>
<dbReference type="InterPro" id="IPR013762">
    <property type="entry name" value="Integrase-like_cat_sf"/>
</dbReference>
<dbReference type="GO" id="GO:0003677">
    <property type="term" value="F:DNA binding"/>
    <property type="evidence" value="ECO:0007669"/>
    <property type="project" value="InterPro"/>
</dbReference>
<dbReference type="AlphaFoldDB" id="A0A9X3BAC5"/>
<dbReference type="InterPro" id="IPR002104">
    <property type="entry name" value="Integrase_catalytic"/>
</dbReference>
<evidence type="ECO:0000259" key="2">
    <source>
        <dbReference type="PROSITE" id="PS51898"/>
    </source>
</evidence>